<evidence type="ECO:0000313" key="4">
    <source>
        <dbReference type="Proteomes" id="UP001152797"/>
    </source>
</evidence>
<proteinExistence type="predicted"/>
<feature type="compositionally biased region" description="Low complexity" evidence="1">
    <location>
        <begin position="1"/>
        <end position="22"/>
    </location>
</feature>
<organism evidence="2">
    <name type="scientific">Cladocopium goreaui</name>
    <dbReference type="NCBI Taxonomy" id="2562237"/>
    <lineage>
        <taxon>Eukaryota</taxon>
        <taxon>Sar</taxon>
        <taxon>Alveolata</taxon>
        <taxon>Dinophyceae</taxon>
        <taxon>Suessiales</taxon>
        <taxon>Symbiodiniaceae</taxon>
        <taxon>Cladocopium</taxon>
    </lineage>
</organism>
<evidence type="ECO:0000256" key="1">
    <source>
        <dbReference type="SAM" id="MobiDB-lite"/>
    </source>
</evidence>
<comment type="caution">
    <text evidence="2">The sequence shown here is derived from an EMBL/GenBank/DDBJ whole genome shotgun (WGS) entry which is preliminary data.</text>
</comment>
<evidence type="ECO:0000313" key="3">
    <source>
        <dbReference type="EMBL" id="CAL4793906.1"/>
    </source>
</evidence>
<dbReference type="EMBL" id="CAMXCT030003859">
    <property type="protein sequence ID" value="CAL4793906.1"/>
    <property type="molecule type" value="Genomic_DNA"/>
</dbReference>
<sequence length="413" mass="47250">EQILAEPRTPEAMTPTTAPETPQRVQLGGQDLALEMLEEPEPVLQMQAEAEAEMSGKGFQLTPSVGTWFQRQIFLQELEVPNEDPPARADEVEAEMSGKGFQLTPSVGTWFQRQIFLQELEVPNEDPPARADEVEEQPEWEHGCDQETPVSPEETHWRALQAFEVRQYAAYPRTHLTGEIINARQIVLVTHKIWKENGHHFLKLASGGYVFIRNRSNTCLFERAGASELQPRADPQAGRRVWQDGRNRGDDNGHQWPRDGEARATWGHQREWPAETNKSWPRNGEGAPECGAKARHALNARWPRNGEGQASWGHQREWPAETNKSWPRNGEAQEAQASWGHQPGWPAAEKNKPSNWNSWDQWEQWEQRQGSPDSSNLQPFRAYPDPNDPKYHVDWDAFAAEWQEHERAVNARA</sequence>
<feature type="compositionally biased region" description="Polar residues" evidence="1">
    <location>
        <begin position="367"/>
        <end position="378"/>
    </location>
</feature>
<keyword evidence="4" id="KW-1185">Reference proteome</keyword>
<accession>A0A9P1D9D0</accession>
<dbReference type="Proteomes" id="UP001152797">
    <property type="component" value="Unassembled WGS sequence"/>
</dbReference>
<reference evidence="2" key="1">
    <citation type="submission" date="2022-10" db="EMBL/GenBank/DDBJ databases">
        <authorList>
            <person name="Chen Y."/>
            <person name="Dougan E. K."/>
            <person name="Chan C."/>
            <person name="Rhodes N."/>
            <person name="Thang M."/>
        </authorList>
    </citation>
    <scope>NUCLEOTIDE SEQUENCE</scope>
</reference>
<dbReference type="EMBL" id="CAMXCT010003859">
    <property type="protein sequence ID" value="CAI4006594.1"/>
    <property type="molecule type" value="Genomic_DNA"/>
</dbReference>
<feature type="non-terminal residue" evidence="2">
    <location>
        <position position="413"/>
    </location>
</feature>
<feature type="region of interest" description="Disordered" evidence="1">
    <location>
        <begin position="304"/>
        <end position="391"/>
    </location>
</feature>
<protein>
    <submittedName>
        <fullName evidence="2">Uncharacterized protein</fullName>
    </submittedName>
</protein>
<dbReference type="AlphaFoldDB" id="A0A9P1D9D0"/>
<dbReference type="EMBL" id="CAMXCT020003859">
    <property type="protein sequence ID" value="CAL1159969.1"/>
    <property type="molecule type" value="Genomic_DNA"/>
</dbReference>
<feature type="region of interest" description="Disordered" evidence="1">
    <location>
        <begin position="230"/>
        <end position="289"/>
    </location>
</feature>
<feature type="compositionally biased region" description="Basic and acidic residues" evidence="1">
    <location>
        <begin position="241"/>
        <end position="273"/>
    </location>
</feature>
<reference evidence="3 4" key="2">
    <citation type="submission" date="2024-05" db="EMBL/GenBank/DDBJ databases">
        <authorList>
            <person name="Chen Y."/>
            <person name="Shah S."/>
            <person name="Dougan E. K."/>
            <person name="Thang M."/>
            <person name="Chan C."/>
        </authorList>
    </citation>
    <scope>NUCLEOTIDE SEQUENCE [LARGE SCALE GENOMIC DNA]</scope>
</reference>
<feature type="region of interest" description="Disordered" evidence="1">
    <location>
        <begin position="1"/>
        <end position="24"/>
    </location>
</feature>
<gene>
    <name evidence="2" type="ORF">C1SCF055_LOCUS32225</name>
</gene>
<evidence type="ECO:0000313" key="2">
    <source>
        <dbReference type="EMBL" id="CAI4006594.1"/>
    </source>
</evidence>
<name>A0A9P1D9D0_9DINO</name>